<dbReference type="InterPro" id="IPR002347">
    <property type="entry name" value="SDR_fam"/>
</dbReference>
<reference evidence="5" key="1">
    <citation type="submission" date="2023-04" db="EMBL/GenBank/DDBJ databases">
        <title>Ambrosiozyma monospora NBRC 1965.</title>
        <authorList>
            <person name="Ichikawa N."/>
            <person name="Sato H."/>
            <person name="Tonouchi N."/>
        </authorList>
    </citation>
    <scope>NUCLEOTIDE SEQUENCE</scope>
    <source>
        <strain evidence="5">NBRC 1965</strain>
    </source>
</reference>
<evidence type="ECO:0000313" key="6">
    <source>
        <dbReference type="Proteomes" id="UP001165063"/>
    </source>
</evidence>
<gene>
    <name evidence="5" type="ORF">Amon01_000035500</name>
</gene>
<accession>A0A9W6YRB0</accession>
<dbReference type="Gene3D" id="3.40.50.720">
    <property type="entry name" value="NAD(P)-binding Rossmann-like Domain"/>
    <property type="match status" value="1"/>
</dbReference>
<dbReference type="Proteomes" id="UP001165063">
    <property type="component" value="Unassembled WGS sequence"/>
</dbReference>
<evidence type="ECO:0000256" key="3">
    <source>
        <dbReference type="ARBA" id="ARBA00023002"/>
    </source>
</evidence>
<name>A0A9W6YRB0_AMBMO</name>
<dbReference type="GO" id="GO:0016616">
    <property type="term" value="F:oxidoreductase activity, acting on the CH-OH group of donors, NAD or NADP as acceptor"/>
    <property type="evidence" value="ECO:0007669"/>
    <property type="project" value="UniProtKB-ARBA"/>
</dbReference>
<comment type="caution">
    <text evidence="5">The sequence shown here is derived from an EMBL/GenBank/DDBJ whole genome shotgun (WGS) entry which is preliminary data.</text>
</comment>
<evidence type="ECO:0000256" key="1">
    <source>
        <dbReference type="ARBA" id="ARBA00006484"/>
    </source>
</evidence>
<dbReference type="OrthoDB" id="6251714at2759"/>
<dbReference type="Pfam" id="PF00106">
    <property type="entry name" value="adh_short"/>
    <property type="match status" value="1"/>
</dbReference>
<keyword evidence="3" id="KW-0560">Oxidoreductase</keyword>
<dbReference type="SUPFAM" id="SSF51735">
    <property type="entry name" value="NAD(P)-binding Rossmann-fold domains"/>
    <property type="match status" value="1"/>
</dbReference>
<evidence type="ECO:0000256" key="2">
    <source>
        <dbReference type="ARBA" id="ARBA00022857"/>
    </source>
</evidence>
<proteinExistence type="inferred from homology"/>
<dbReference type="PRINTS" id="PR00080">
    <property type="entry name" value="SDRFAMILY"/>
</dbReference>
<dbReference type="InterPro" id="IPR036291">
    <property type="entry name" value="NAD(P)-bd_dom_sf"/>
</dbReference>
<dbReference type="InterPro" id="IPR020904">
    <property type="entry name" value="Sc_DH/Rdtase_CS"/>
</dbReference>
<dbReference type="PRINTS" id="PR00081">
    <property type="entry name" value="GDHRDH"/>
</dbReference>
<organism evidence="5 6">
    <name type="scientific">Ambrosiozyma monospora</name>
    <name type="common">Yeast</name>
    <name type="synonym">Endomycopsis monosporus</name>
    <dbReference type="NCBI Taxonomy" id="43982"/>
    <lineage>
        <taxon>Eukaryota</taxon>
        <taxon>Fungi</taxon>
        <taxon>Dikarya</taxon>
        <taxon>Ascomycota</taxon>
        <taxon>Saccharomycotina</taxon>
        <taxon>Pichiomycetes</taxon>
        <taxon>Pichiales</taxon>
        <taxon>Pichiaceae</taxon>
        <taxon>Ambrosiozyma</taxon>
    </lineage>
</organism>
<dbReference type="PANTHER" id="PTHR42901:SF1">
    <property type="entry name" value="ALCOHOL DEHYDROGENASE"/>
    <property type="match status" value="1"/>
</dbReference>
<dbReference type="AlphaFoldDB" id="A0A9W6YRB0"/>
<dbReference type="EMBL" id="BSXU01000098">
    <property type="protein sequence ID" value="GMG19296.1"/>
    <property type="molecule type" value="Genomic_DNA"/>
</dbReference>
<sequence>MSIFGNIAQRLAGKNIFITGASTGIGYLTAKYFAEAGAGNIKLILTARRKEKLDALKEELVKTYPNIKVLTASLDVSKIATIRPFVKELPKEFSEIDVLVNNAGKALGLDPIGTIDTKDVEEMFSTNVLGMIELTQTVVELMKGRNKGDIIQLGSVAGRDPYPGGGIYCATKAALRSFTHVLRKELINTKIRVIEIEPGNVATDEFSLVRFKGDASRAANVYKDTEPLMGEDIAELIVFTATRKENTVIAETLVFGTNQASAFHLYRGPLDKK</sequence>
<keyword evidence="6" id="KW-1185">Reference proteome</keyword>
<dbReference type="FunFam" id="3.40.50.720:FF:000047">
    <property type="entry name" value="NADP-dependent L-serine/L-allo-threonine dehydrogenase"/>
    <property type="match status" value="1"/>
</dbReference>
<comment type="similarity">
    <text evidence="1 4">Belongs to the short-chain dehydrogenases/reductases (SDR) family.</text>
</comment>
<protein>
    <submittedName>
        <fullName evidence="5">Unnamed protein product</fullName>
    </submittedName>
</protein>
<evidence type="ECO:0000313" key="5">
    <source>
        <dbReference type="EMBL" id="GMG19296.1"/>
    </source>
</evidence>
<keyword evidence="2" id="KW-0521">NADP</keyword>
<evidence type="ECO:0000256" key="4">
    <source>
        <dbReference type="RuleBase" id="RU000363"/>
    </source>
</evidence>
<dbReference type="PANTHER" id="PTHR42901">
    <property type="entry name" value="ALCOHOL DEHYDROGENASE"/>
    <property type="match status" value="1"/>
</dbReference>
<dbReference type="PROSITE" id="PS00061">
    <property type="entry name" value="ADH_SHORT"/>
    <property type="match status" value="1"/>
</dbReference>